<keyword evidence="3" id="KW-0328">Glycosyltransferase</keyword>
<feature type="transmembrane region" description="Helical" evidence="8">
    <location>
        <begin position="222"/>
        <end position="241"/>
    </location>
</feature>
<comment type="caution">
    <text evidence="9">The sequence shown here is derived from an EMBL/GenBank/DDBJ whole genome shotgun (WGS) entry which is preliminary data.</text>
</comment>
<feature type="transmembrane region" description="Helical" evidence="8">
    <location>
        <begin position="300"/>
        <end position="321"/>
    </location>
</feature>
<gene>
    <name evidence="9" type="ORF">F0P96_04385</name>
</gene>
<dbReference type="EMBL" id="VTWU01000001">
    <property type="protein sequence ID" value="KAA9339860.1"/>
    <property type="molecule type" value="Genomic_DNA"/>
</dbReference>
<dbReference type="GO" id="GO:0010041">
    <property type="term" value="P:response to iron(III) ion"/>
    <property type="evidence" value="ECO:0007669"/>
    <property type="project" value="TreeGrafter"/>
</dbReference>
<dbReference type="Proteomes" id="UP000326380">
    <property type="component" value="Unassembled WGS sequence"/>
</dbReference>
<feature type="transmembrane region" description="Helical" evidence="8">
    <location>
        <begin position="93"/>
        <end position="113"/>
    </location>
</feature>
<evidence type="ECO:0000313" key="9">
    <source>
        <dbReference type="EMBL" id="KAA9339860.1"/>
    </source>
</evidence>
<protein>
    <recommendedName>
        <fullName evidence="11">Glycosyltransferase RgtA/B/C/D-like domain-containing protein</fullName>
    </recommendedName>
</protein>
<dbReference type="GO" id="GO:0005886">
    <property type="term" value="C:plasma membrane"/>
    <property type="evidence" value="ECO:0007669"/>
    <property type="project" value="UniProtKB-SubCell"/>
</dbReference>
<evidence type="ECO:0000256" key="3">
    <source>
        <dbReference type="ARBA" id="ARBA00022676"/>
    </source>
</evidence>
<evidence type="ECO:0000313" key="10">
    <source>
        <dbReference type="Proteomes" id="UP000326380"/>
    </source>
</evidence>
<dbReference type="GO" id="GO:0016763">
    <property type="term" value="F:pentosyltransferase activity"/>
    <property type="evidence" value="ECO:0007669"/>
    <property type="project" value="TreeGrafter"/>
</dbReference>
<evidence type="ECO:0000256" key="6">
    <source>
        <dbReference type="ARBA" id="ARBA00022989"/>
    </source>
</evidence>
<dbReference type="GO" id="GO:0009103">
    <property type="term" value="P:lipopolysaccharide biosynthetic process"/>
    <property type="evidence" value="ECO:0007669"/>
    <property type="project" value="UniProtKB-ARBA"/>
</dbReference>
<evidence type="ECO:0000256" key="8">
    <source>
        <dbReference type="SAM" id="Phobius"/>
    </source>
</evidence>
<keyword evidence="10" id="KW-1185">Reference proteome</keyword>
<organism evidence="9 10">
    <name type="scientific">Hymenobacter busanensis</name>
    <dbReference type="NCBI Taxonomy" id="2607656"/>
    <lineage>
        <taxon>Bacteria</taxon>
        <taxon>Pseudomonadati</taxon>
        <taxon>Bacteroidota</taxon>
        <taxon>Cytophagia</taxon>
        <taxon>Cytophagales</taxon>
        <taxon>Hymenobacteraceae</taxon>
        <taxon>Hymenobacter</taxon>
    </lineage>
</organism>
<reference evidence="9 10" key="1">
    <citation type="submission" date="2019-09" db="EMBL/GenBank/DDBJ databases">
        <title>Genome sequence of Hymenobacter sp. M3.</title>
        <authorList>
            <person name="Srinivasan S."/>
        </authorList>
    </citation>
    <scope>NUCLEOTIDE SEQUENCE [LARGE SCALE GENOMIC DNA]</scope>
    <source>
        <strain evidence="9 10">M3</strain>
    </source>
</reference>
<name>A0AA88K3T9_9BACT</name>
<dbReference type="InterPro" id="IPR050297">
    <property type="entry name" value="LipidA_mod_glycosyltrf_83"/>
</dbReference>
<feature type="transmembrane region" description="Helical" evidence="8">
    <location>
        <begin position="147"/>
        <end position="163"/>
    </location>
</feature>
<evidence type="ECO:0008006" key="11">
    <source>
        <dbReference type="Google" id="ProtNLM"/>
    </source>
</evidence>
<feature type="transmembrane region" description="Helical" evidence="8">
    <location>
        <begin position="327"/>
        <end position="348"/>
    </location>
</feature>
<evidence type="ECO:0000256" key="4">
    <source>
        <dbReference type="ARBA" id="ARBA00022679"/>
    </source>
</evidence>
<evidence type="ECO:0000256" key="2">
    <source>
        <dbReference type="ARBA" id="ARBA00022475"/>
    </source>
</evidence>
<evidence type="ECO:0000256" key="1">
    <source>
        <dbReference type="ARBA" id="ARBA00004651"/>
    </source>
</evidence>
<proteinExistence type="predicted"/>
<keyword evidence="7 8" id="KW-0472">Membrane</keyword>
<dbReference type="RefSeq" id="WP_151077561.1">
    <property type="nucleotide sequence ID" value="NZ_VTWU01000001.1"/>
</dbReference>
<feature type="transmembrane region" description="Helical" evidence="8">
    <location>
        <begin position="268"/>
        <end position="288"/>
    </location>
</feature>
<evidence type="ECO:0000256" key="7">
    <source>
        <dbReference type="ARBA" id="ARBA00023136"/>
    </source>
</evidence>
<dbReference type="PANTHER" id="PTHR33908:SF3">
    <property type="entry name" value="UNDECAPRENYL PHOSPHATE-ALPHA-4-AMINO-4-DEOXY-L-ARABINOSE ARABINOSYL TRANSFERASE"/>
    <property type="match status" value="1"/>
</dbReference>
<feature type="transmembrane region" description="Helical" evidence="8">
    <location>
        <begin position="360"/>
        <end position="379"/>
    </location>
</feature>
<feature type="transmembrane region" description="Helical" evidence="8">
    <location>
        <begin position="420"/>
        <end position="440"/>
    </location>
</feature>
<dbReference type="AlphaFoldDB" id="A0AA88K3T9"/>
<feature type="transmembrane region" description="Helical" evidence="8">
    <location>
        <begin position="12"/>
        <end position="33"/>
    </location>
</feature>
<evidence type="ECO:0000256" key="5">
    <source>
        <dbReference type="ARBA" id="ARBA00022692"/>
    </source>
</evidence>
<keyword evidence="6 8" id="KW-1133">Transmembrane helix</keyword>
<feature type="transmembrane region" description="Helical" evidence="8">
    <location>
        <begin position="391"/>
        <end position="413"/>
    </location>
</feature>
<dbReference type="PANTHER" id="PTHR33908">
    <property type="entry name" value="MANNOSYLTRANSFERASE YKCB-RELATED"/>
    <property type="match status" value="1"/>
</dbReference>
<comment type="subcellular location">
    <subcellularLocation>
        <location evidence="1">Cell membrane</location>
        <topology evidence="1">Multi-pass membrane protein</topology>
    </subcellularLocation>
</comment>
<keyword evidence="2" id="KW-1003">Cell membrane</keyword>
<keyword evidence="5 8" id="KW-0812">Transmembrane</keyword>
<feature type="transmembrane region" description="Helical" evidence="8">
    <location>
        <begin position="122"/>
        <end position="141"/>
    </location>
</feature>
<sequence>MIDSDAGRPRWSSPWVQALLLAVLCYFCFFINLEAQEIGLMEARNFVAAREIHAGGSWLLPTMNGELRLAKPPLPTWLVAVVMNLTSNTTDLGVLRLPSAFGASLLVFGFWWLARLLASDRFTAWLGAVVLATSLLMLTVGRDGNGWDVYCYCFMVWALAALVKGWQSPVRAFGWFGLAGVLIGLSVLSKGPVAPYGMLLPFCASWLWRGGWAAAKRHLPEAAWAVVVALIVGGAWPLFLYSKHASEVAAVAHNESTAWVERHVQPVWYYWSFPVFTGVWVVAAVAALAWRFARPRLQRFLPYTQLFAWVSITLVLLTLIPEKKERYLLPVLPPLALLAGGMLRFWLLGPNHQTRLDRRLLRLWGGLFAVVGVGVPVALQVIHLPGYHAQFLMYWGCTAVFGGIAIWAVWNLVRQPQASVILACGILVTVGFTSLLMGTYPQWQRRRDDPGLRPLRTVVSQHPECQKLPVFSLNEEMHIKWIWAAQRPVPVWHVSPTEGNLLSVPLPVIVYSSHRLQRESFPASWRKNVKIAPLDSFTIGHKVSDGTWHVAKLESLDSPD</sequence>
<keyword evidence="4" id="KW-0808">Transferase</keyword>
<accession>A0AA88K3T9</accession>